<protein>
    <submittedName>
        <fullName evidence="1">Uncharacterized protein</fullName>
    </submittedName>
</protein>
<proteinExistence type="predicted"/>
<dbReference type="EMBL" id="GBXM01089361">
    <property type="protein sequence ID" value="JAH19216.1"/>
    <property type="molecule type" value="Transcribed_RNA"/>
</dbReference>
<reference evidence="1" key="2">
    <citation type="journal article" date="2015" name="Fish Shellfish Immunol.">
        <title>Early steps in the European eel (Anguilla anguilla)-Vibrio vulnificus interaction in the gills: Role of the RtxA13 toxin.</title>
        <authorList>
            <person name="Callol A."/>
            <person name="Pajuelo D."/>
            <person name="Ebbesson L."/>
            <person name="Teles M."/>
            <person name="MacKenzie S."/>
            <person name="Amaro C."/>
        </authorList>
    </citation>
    <scope>NUCLEOTIDE SEQUENCE</scope>
</reference>
<dbReference type="AlphaFoldDB" id="A0A0E9QQI1"/>
<name>A0A0E9QQI1_ANGAN</name>
<sequence>MLPCVQLSVLFGPIDFHHLCFWPRASTSAFIFVFRRGRGNHNGPSLALLCEQRHWA</sequence>
<accession>A0A0E9QQI1</accession>
<organism evidence="1">
    <name type="scientific">Anguilla anguilla</name>
    <name type="common">European freshwater eel</name>
    <name type="synonym">Muraena anguilla</name>
    <dbReference type="NCBI Taxonomy" id="7936"/>
    <lineage>
        <taxon>Eukaryota</taxon>
        <taxon>Metazoa</taxon>
        <taxon>Chordata</taxon>
        <taxon>Craniata</taxon>
        <taxon>Vertebrata</taxon>
        <taxon>Euteleostomi</taxon>
        <taxon>Actinopterygii</taxon>
        <taxon>Neopterygii</taxon>
        <taxon>Teleostei</taxon>
        <taxon>Anguilliformes</taxon>
        <taxon>Anguillidae</taxon>
        <taxon>Anguilla</taxon>
    </lineage>
</organism>
<reference evidence="1" key="1">
    <citation type="submission" date="2014-11" db="EMBL/GenBank/DDBJ databases">
        <authorList>
            <person name="Amaro Gonzalez C."/>
        </authorList>
    </citation>
    <scope>NUCLEOTIDE SEQUENCE</scope>
</reference>
<evidence type="ECO:0000313" key="1">
    <source>
        <dbReference type="EMBL" id="JAH19216.1"/>
    </source>
</evidence>